<evidence type="ECO:0000313" key="2">
    <source>
        <dbReference type="EMBL" id="SHJ19079.1"/>
    </source>
</evidence>
<dbReference type="AlphaFoldDB" id="A0A1M6HAE8"/>
<feature type="transmembrane region" description="Helical" evidence="1">
    <location>
        <begin position="6"/>
        <end position="30"/>
    </location>
</feature>
<evidence type="ECO:0000313" key="3">
    <source>
        <dbReference type="Proteomes" id="UP000184452"/>
    </source>
</evidence>
<sequence>MSITFLLSALALVAVLALFVSIFVGGFVYVARMKRQGTEATLLGARRRRELRQG</sequence>
<gene>
    <name evidence="2" type="ORF">SAMN05421803_104101</name>
</gene>
<keyword evidence="1" id="KW-0812">Transmembrane</keyword>
<dbReference type="RefSeq" id="WP_178378495.1">
    <property type="nucleotide sequence ID" value="NZ_FQZK01000004.1"/>
</dbReference>
<keyword evidence="3" id="KW-1185">Reference proteome</keyword>
<dbReference type="Proteomes" id="UP000184452">
    <property type="component" value="Unassembled WGS sequence"/>
</dbReference>
<dbReference type="EMBL" id="FQZK01000004">
    <property type="protein sequence ID" value="SHJ19079.1"/>
    <property type="molecule type" value="Genomic_DNA"/>
</dbReference>
<proteinExistence type="predicted"/>
<evidence type="ECO:0000256" key="1">
    <source>
        <dbReference type="SAM" id="Phobius"/>
    </source>
</evidence>
<accession>A0A1M6HAE8</accession>
<protein>
    <submittedName>
        <fullName evidence="2">Uncharacterized protein</fullName>
    </submittedName>
</protein>
<keyword evidence="1" id="KW-0472">Membrane</keyword>
<reference evidence="2 3" key="1">
    <citation type="submission" date="2016-11" db="EMBL/GenBank/DDBJ databases">
        <authorList>
            <person name="Jaros S."/>
            <person name="Januszkiewicz K."/>
            <person name="Wedrychowicz H."/>
        </authorList>
    </citation>
    <scope>NUCLEOTIDE SEQUENCE [LARGE SCALE GENOMIC DNA]</scope>
    <source>
        <strain evidence="2 3">CGMCC 4.5723</strain>
    </source>
</reference>
<organism evidence="2 3">
    <name type="scientific">Nocardiopsis flavescens</name>
    <dbReference type="NCBI Taxonomy" id="758803"/>
    <lineage>
        <taxon>Bacteria</taxon>
        <taxon>Bacillati</taxon>
        <taxon>Actinomycetota</taxon>
        <taxon>Actinomycetes</taxon>
        <taxon>Streptosporangiales</taxon>
        <taxon>Nocardiopsidaceae</taxon>
        <taxon>Nocardiopsis</taxon>
    </lineage>
</organism>
<keyword evidence="1" id="KW-1133">Transmembrane helix</keyword>
<name>A0A1M6HAE8_9ACTN</name>